<keyword evidence="1" id="KW-0732">Signal</keyword>
<evidence type="ECO:0000313" key="2">
    <source>
        <dbReference type="EMBL" id="VFB01260.1"/>
    </source>
</evidence>
<sequence length="77" mass="8907">MRKILITITFSLAAILALIPLASAEDTCDFWYDRVLVPQCQEDKTRQCWEGINQWYADCKAGKVKPPMEHVSRHVEQ</sequence>
<protein>
    <submittedName>
        <fullName evidence="2">Uncharacterized protein</fullName>
    </submittedName>
</protein>
<name>A0A4U8W829_9NOCA</name>
<accession>A0A4U8W829</accession>
<dbReference type="RefSeq" id="WP_130918832.1">
    <property type="nucleotide sequence ID" value="NZ_JADLRK010000006.1"/>
</dbReference>
<organism evidence="2 3">
    <name type="scientific">Nocardia cyriacigeorgica</name>
    <dbReference type="NCBI Taxonomy" id="135487"/>
    <lineage>
        <taxon>Bacteria</taxon>
        <taxon>Bacillati</taxon>
        <taxon>Actinomycetota</taxon>
        <taxon>Actinomycetes</taxon>
        <taxon>Mycobacteriales</taxon>
        <taxon>Nocardiaceae</taxon>
        <taxon>Nocardia</taxon>
    </lineage>
</organism>
<proteinExistence type="predicted"/>
<evidence type="ECO:0000256" key="1">
    <source>
        <dbReference type="SAM" id="SignalP"/>
    </source>
</evidence>
<dbReference type="Proteomes" id="UP000290439">
    <property type="component" value="Chromosome"/>
</dbReference>
<feature type="chain" id="PRO_5020735118" evidence="1">
    <location>
        <begin position="25"/>
        <end position="77"/>
    </location>
</feature>
<gene>
    <name evidence="2" type="ORF">NCTC10797_05077</name>
</gene>
<evidence type="ECO:0000313" key="3">
    <source>
        <dbReference type="Proteomes" id="UP000290439"/>
    </source>
</evidence>
<reference evidence="2 3" key="1">
    <citation type="submission" date="2019-02" db="EMBL/GenBank/DDBJ databases">
        <authorList>
            <consortium name="Pathogen Informatics"/>
        </authorList>
    </citation>
    <scope>NUCLEOTIDE SEQUENCE [LARGE SCALE GENOMIC DNA]</scope>
    <source>
        <strain evidence="2 3">3012STDY6756504</strain>
    </source>
</reference>
<dbReference type="EMBL" id="LR215973">
    <property type="protein sequence ID" value="VFB01260.1"/>
    <property type="molecule type" value="Genomic_DNA"/>
</dbReference>
<dbReference type="AlphaFoldDB" id="A0A4U8W829"/>
<feature type="signal peptide" evidence="1">
    <location>
        <begin position="1"/>
        <end position="24"/>
    </location>
</feature>